<evidence type="ECO:0000256" key="2">
    <source>
        <dbReference type="ARBA" id="ARBA00011870"/>
    </source>
</evidence>
<comment type="catalytic activity">
    <reaction evidence="9 10">
        <text>N(6)-[(R)-lipoyl]-L-lysyl-[protein] + pyruvate + H(+) = N(6)-[(R)-S(8)-acetyldihydrolipoyl]-L-lysyl-[protein] + CO2</text>
        <dbReference type="Rhea" id="RHEA:19189"/>
        <dbReference type="Rhea" id="RHEA-COMP:10474"/>
        <dbReference type="Rhea" id="RHEA-COMP:10478"/>
        <dbReference type="ChEBI" id="CHEBI:15361"/>
        <dbReference type="ChEBI" id="CHEBI:15378"/>
        <dbReference type="ChEBI" id="CHEBI:16526"/>
        <dbReference type="ChEBI" id="CHEBI:83099"/>
        <dbReference type="ChEBI" id="CHEBI:83111"/>
        <dbReference type="EC" id="1.2.4.1"/>
    </reaction>
</comment>
<dbReference type="Proteomes" id="UP000245380">
    <property type="component" value="Unassembled WGS sequence"/>
</dbReference>
<dbReference type="RefSeq" id="WP_109429684.1">
    <property type="nucleotide sequence ID" value="NZ_MPDK01000003.1"/>
</dbReference>
<dbReference type="InterPro" id="IPR050771">
    <property type="entry name" value="Alpha-ketoacid_DH_E1_comp"/>
</dbReference>
<dbReference type="Gene3D" id="3.40.50.970">
    <property type="match status" value="1"/>
</dbReference>
<evidence type="ECO:0000256" key="5">
    <source>
        <dbReference type="ARBA" id="ARBA00023002"/>
    </source>
</evidence>
<evidence type="ECO:0000256" key="1">
    <source>
        <dbReference type="ARBA" id="ARBA00001964"/>
    </source>
</evidence>
<evidence type="ECO:0000313" key="12">
    <source>
        <dbReference type="EMBL" id="PWI58491.1"/>
    </source>
</evidence>
<protein>
    <recommendedName>
        <fullName evidence="4 10">Pyruvate dehydrogenase E1 component subunit alpha</fullName>
        <ecNumber evidence="3 10">1.2.4.1</ecNumber>
    </recommendedName>
</protein>
<comment type="caution">
    <text evidence="12">The sequence shown here is derived from an EMBL/GenBank/DDBJ whole genome shotgun (WGS) entry which is preliminary data.</text>
</comment>
<dbReference type="AlphaFoldDB" id="A0A2U3DB31"/>
<dbReference type="InterPro" id="IPR017596">
    <property type="entry name" value="PdhA/BkdA"/>
</dbReference>
<dbReference type="PANTHER" id="PTHR43380:SF1">
    <property type="entry name" value="2-OXOISOVALERATE DEHYDROGENASE SUBUNIT ALPHA, MITOCHONDRIAL"/>
    <property type="match status" value="1"/>
</dbReference>
<dbReference type="InterPro" id="IPR001017">
    <property type="entry name" value="DH_E1"/>
</dbReference>
<evidence type="ECO:0000256" key="8">
    <source>
        <dbReference type="ARBA" id="ARBA00025211"/>
    </source>
</evidence>
<accession>A0A2U3DB31</accession>
<dbReference type="SUPFAM" id="SSF52518">
    <property type="entry name" value="Thiamin diphosphate-binding fold (THDP-binding)"/>
    <property type="match status" value="1"/>
</dbReference>
<proteinExistence type="predicted"/>
<keyword evidence="6 10" id="KW-0786">Thiamine pyrophosphate</keyword>
<evidence type="ECO:0000256" key="6">
    <source>
        <dbReference type="ARBA" id="ARBA00023052"/>
    </source>
</evidence>
<keyword evidence="5 10" id="KW-0560">Oxidoreductase</keyword>
<reference evidence="12 13" key="1">
    <citation type="submission" date="2016-11" db="EMBL/GenBank/DDBJ databases">
        <title>Comparative genomics of Acidibacillus ferroxidans species.</title>
        <authorList>
            <person name="Oliveira G."/>
            <person name="Nunes G."/>
            <person name="Oliveira R."/>
            <person name="Araujo F."/>
            <person name="Salim A."/>
            <person name="Scholte L."/>
            <person name="Morais D."/>
            <person name="Nancucheo I."/>
            <person name="Johnson D.B."/>
            <person name="Grail B."/>
            <person name="Bittencourt J."/>
            <person name="Valadares R."/>
        </authorList>
    </citation>
    <scope>NUCLEOTIDE SEQUENCE [LARGE SCALE GENOMIC DNA]</scope>
    <source>
        <strain evidence="12 13">Y002</strain>
    </source>
</reference>
<evidence type="ECO:0000313" key="13">
    <source>
        <dbReference type="Proteomes" id="UP000245380"/>
    </source>
</evidence>
<evidence type="ECO:0000259" key="11">
    <source>
        <dbReference type="Pfam" id="PF00676"/>
    </source>
</evidence>
<evidence type="ECO:0000256" key="3">
    <source>
        <dbReference type="ARBA" id="ARBA00012281"/>
    </source>
</evidence>
<comment type="subunit">
    <text evidence="2 10">Heterodimer of an alpha and a beta chain.</text>
</comment>
<dbReference type="GO" id="GO:0004739">
    <property type="term" value="F:pyruvate dehydrogenase (acetyl-transferring) activity"/>
    <property type="evidence" value="ECO:0007669"/>
    <property type="project" value="UniProtKB-UniRule"/>
</dbReference>
<dbReference type="CDD" id="cd02000">
    <property type="entry name" value="TPP_E1_PDC_ADC_BCADC"/>
    <property type="match status" value="1"/>
</dbReference>
<evidence type="ECO:0000256" key="10">
    <source>
        <dbReference type="RuleBase" id="RU366007"/>
    </source>
</evidence>
<comment type="cofactor">
    <cofactor evidence="1 10">
        <name>thiamine diphosphate</name>
        <dbReference type="ChEBI" id="CHEBI:58937"/>
    </cofactor>
</comment>
<keyword evidence="13" id="KW-1185">Reference proteome</keyword>
<dbReference type="GO" id="GO:0009083">
    <property type="term" value="P:branched-chain amino acid catabolic process"/>
    <property type="evidence" value="ECO:0007669"/>
    <property type="project" value="TreeGrafter"/>
</dbReference>
<comment type="function">
    <text evidence="8 10">The pyruvate dehydrogenase complex catalyzes the overall conversion of pyruvate to acetyl-CoA and CO(2). It contains multiple copies of three enzymatic components: pyruvate dehydrogenase (E1), dihydrolipoamide acetyltransferase (E2) and lipoamide dehydrogenase (E3).</text>
</comment>
<dbReference type="NCBIfam" id="TIGR03181">
    <property type="entry name" value="PDH_E1_alph_x"/>
    <property type="match status" value="1"/>
</dbReference>
<dbReference type="EMBL" id="MPDK01000003">
    <property type="protein sequence ID" value="PWI58491.1"/>
    <property type="molecule type" value="Genomic_DNA"/>
</dbReference>
<evidence type="ECO:0000256" key="7">
    <source>
        <dbReference type="ARBA" id="ARBA00023317"/>
    </source>
</evidence>
<organism evidence="12 13">
    <name type="scientific">Sulfoacidibacillus thermotolerans</name>
    <name type="common">Acidibacillus sulfuroxidans</name>
    <dbReference type="NCBI Taxonomy" id="1765684"/>
    <lineage>
        <taxon>Bacteria</taxon>
        <taxon>Bacillati</taxon>
        <taxon>Bacillota</taxon>
        <taxon>Bacilli</taxon>
        <taxon>Bacillales</taxon>
        <taxon>Alicyclobacillaceae</taxon>
        <taxon>Sulfoacidibacillus</taxon>
    </lineage>
</organism>
<dbReference type="OrthoDB" id="9766715at2"/>
<keyword evidence="7 10" id="KW-0670">Pyruvate</keyword>
<feature type="domain" description="Dehydrogenase E1 component" evidence="11">
    <location>
        <begin position="41"/>
        <end position="329"/>
    </location>
</feature>
<evidence type="ECO:0000256" key="9">
    <source>
        <dbReference type="ARBA" id="ARBA00051231"/>
    </source>
</evidence>
<gene>
    <name evidence="12" type="ORF">BM613_02920</name>
</gene>
<evidence type="ECO:0000256" key="4">
    <source>
        <dbReference type="ARBA" id="ARBA00014159"/>
    </source>
</evidence>
<dbReference type="InterPro" id="IPR029061">
    <property type="entry name" value="THDP-binding"/>
</dbReference>
<sequence>MSAVAPTKPSTYLQVLDIEGNVVNPSLMPNLTDEQLRTLMHKMVFTRIWDQRAIKLTRQGRLGFYAPVGGQEASMIGSEAATEKEDFLFPSYRDIPQAVWHGWPLYQAFLYSRGHQHGGQFPEGVNVIMPQIIIGAQIVQTTGTALAFKLRQEKRVAFTYIGDGGTSQGDFYEGINFAGAYRVPAVFVVQNNQFAISVPVALQTAAETLANKAVAAGIPGIQVDGMDVLAVYSAMKQAVDRARAGEGPSLIETVTFRYGPHTMSGDDPTRYRTKELEQEWQQKDPLVRFRNFLQRKNLWAQADEERVIEEAKTAVNDALAKADAYQKMTIPGLIDSMFKTLPADLLAQRAEFDS</sequence>
<dbReference type="EC" id="1.2.4.1" evidence="3 10"/>
<dbReference type="PANTHER" id="PTHR43380">
    <property type="entry name" value="2-OXOISOVALERATE DEHYDROGENASE SUBUNIT ALPHA, MITOCHONDRIAL"/>
    <property type="match status" value="1"/>
</dbReference>
<dbReference type="Pfam" id="PF00676">
    <property type="entry name" value="E1_dh"/>
    <property type="match status" value="1"/>
</dbReference>
<name>A0A2U3DB31_SULT2</name>